<reference evidence="1" key="1">
    <citation type="journal article" date="2015" name="Nature">
        <title>Complex archaea that bridge the gap between prokaryotes and eukaryotes.</title>
        <authorList>
            <person name="Spang A."/>
            <person name="Saw J.H."/>
            <person name="Jorgensen S.L."/>
            <person name="Zaremba-Niedzwiedzka K."/>
            <person name="Martijn J."/>
            <person name="Lind A.E."/>
            <person name="van Eijk R."/>
            <person name="Schleper C."/>
            <person name="Guy L."/>
            <person name="Ettema T.J."/>
        </authorList>
    </citation>
    <scope>NUCLEOTIDE SEQUENCE</scope>
</reference>
<evidence type="ECO:0008006" key="2">
    <source>
        <dbReference type="Google" id="ProtNLM"/>
    </source>
</evidence>
<comment type="caution">
    <text evidence="1">The sequence shown here is derived from an EMBL/GenBank/DDBJ whole genome shotgun (WGS) entry which is preliminary data.</text>
</comment>
<dbReference type="EMBL" id="LAZR01005763">
    <property type="protein sequence ID" value="KKM97309.1"/>
    <property type="molecule type" value="Genomic_DNA"/>
</dbReference>
<evidence type="ECO:0000313" key="1">
    <source>
        <dbReference type="EMBL" id="KKM97309.1"/>
    </source>
</evidence>
<dbReference type="AlphaFoldDB" id="A0A0F9LQE2"/>
<accession>A0A0F9LQE2</accession>
<organism evidence="1">
    <name type="scientific">marine sediment metagenome</name>
    <dbReference type="NCBI Taxonomy" id="412755"/>
    <lineage>
        <taxon>unclassified sequences</taxon>
        <taxon>metagenomes</taxon>
        <taxon>ecological metagenomes</taxon>
    </lineage>
</organism>
<sequence length="40" mass="4673">MRVICSWCGKDMGEKEPLDNEEISHGICEECQERLTEMKD</sequence>
<protein>
    <recommendedName>
        <fullName evidence="2">ClpX-type ZB domain-containing protein</fullName>
    </recommendedName>
</protein>
<proteinExistence type="predicted"/>
<name>A0A0F9LQE2_9ZZZZ</name>
<gene>
    <name evidence="1" type="ORF">LCGC14_1169310</name>
</gene>